<dbReference type="GO" id="GO:0042048">
    <property type="term" value="P:olfactory behavior"/>
    <property type="evidence" value="ECO:0007669"/>
    <property type="project" value="TreeGrafter"/>
</dbReference>
<evidence type="ECO:0000313" key="3">
    <source>
        <dbReference type="Proteomes" id="UP000270296"/>
    </source>
</evidence>
<keyword evidence="1" id="KW-1133">Transmembrane helix</keyword>
<accession>A0A183J1I8</accession>
<gene>
    <name evidence="2" type="ORF">SBAD_LOCUS9736</name>
</gene>
<keyword evidence="1" id="KW-0812">Transmembrane</keyword>
<organism evidence="4">
    <name type="scientific">Soboliphyme baturini</name>
    <dbReference type="NCBI Taxonomy" id="241478"/>
    <lineage>
        <taxon>Eukaryota</taxon>
        <taxon>Metazoa</taxon>
        <taxon>Ecdysozoa</taxon>
        <taxon>Nematoda</taxon>
        <taxon>Enoplea</taxon>
        <taxon>Dorylaimia</taxon>
        <taxon>Dioctophymatida</taxon>
        <taxon>Dioctophymatoidea</taxon>
        <taxon>Soboliphymatidae</taxon>
        <taxon>Soboliphyme</taxon>
    </lineage>
</organism>
<reference evidence="4" key="1">
    <citation type="submission" date="2016-06" db="UniProtKB">
        <authorList>
            <consortium name="WormBaseParasite"/>
        </authorList>
    </citation>
    <scope>IDENTIFICATION</scope>
</reference>
<protein>
    <submittedName>
        <fullName evidence="4">Activin_recp domain-containing protein</fullName>
    </submittedName>
</protein>
<dbReference type="EMBL" id="UZAM01013098">
    <property type="protein sequence ID" value="VDP25464.1"/>
    <property type="molecule type" value="Genomic_DNA"/>
</dbReference>
<dbReference type="Pfam" id="PF06579">
    <property type="entry name" value="Ly-6_related"/>
    <property type="match status" value="1"/>
</dbReference>
<evidence type="ECO:0000313" key="2">
    <source>
        <dbReference type="EMBL" id="VDP25464.1"/>
    </source>
</evidence>
<proteinExistence type="predicted"/>
<evidence type="ECO:0000256" key="1">
    <source>
        <dbReference type="SAM" id="Phobius"/>
    </source>
</evidence>
<evidence type="ECO:0000313" key="4">
    <source>
        <dbReference type="WBParaSite" id="SBAD_0001008601-mRNA-1"/>
    </source>
</evidence>
<reference evidence="2 3" key="2">
    <citation type="submission" date="2018-11" db="EMBL/GenBank/DDBJ databases">
        <authorList>
            <consortium name="Pathogen Informatics"/>
        </authorList>
    </citation>
    <scope>NUCLEOTIDE SEQUENCE [LARGE SCALE GENOMIC DNA]</scope>
</reference>
<dbReference type="PANTHER" id="PTHR34722:SF4">
    <property type="entry name" value="HOMOLOG OF ODR-2 (TWO)-RELATED"/>
    <property type="match status" value="1"/>
</dbReference>
<keyword evidence="1" id="KW-0472">Membrane</keyword>
<dbReference type="InterPro" id="IPR010558">
    <property type="entry name" value="Ly-6-related"/>
</dbReference>
<dbReference type="OrthoDB" id="5917524at2759"/>
<name>A0A183J1I8_9BILA</name>
<dbReference type="Proteomes" id="UP000270296">
    <property type="component" value="Unassembled WGS sequence"/>
</dbReference>
<dbReference type="GO" id="GO:0043025">
    <property type="term" value="C:neuronal cell body"/>
    <property type="evidence" value="ECO:0007669"/>
    <property type="project" value="TreeGrafter"/>
</dbReference>
<feature type="transmembrane region" description="Helical" evidence="1">
    <location>
        <begin position="104"/>
        <end position="122"/>
    </location>
</feature>
<sequence>MSDSGRRLIAVELCDSKCVTLKETKLINGLVIGYNVIRGCLTTMFRWNPMNRYSLEIIAGKSKGRCQELSASDLMPSLSKVKVHSNPVTLCSCLGDLCNGEKSFSCSINCLLLCLIIAFTFFS</sequence>
<dbReference type="AlphaFoldDB" id="A0A183J1I8"/>
<dbReference type="GO" id="GO:1990834">
    <property type="term" value="P:response to odorant"/>
    <property type="evidence" value="ECO:0007669"/>
    <property type="project" value="TreeGrafter"/>
</dbReference>
<dbReference type="PANTHER" id="PTHR34722">
    <property type="entry name" value="HOMOLOG OF ODR-2 (TWO)-RELATED"/>
    <property type="match status" value="1"/>
</dbReference>
<dbReference type="GO" id="GO:0030424">
    <property type="term" value="C:axon"/>
    <property type="evidence" value="ECO:0007669"/>
    <property type="project" value="TreeGrafter"/>
</dbReference>
<keyword evidence="3" id="KW-1185">Reference proteome</keyword>
<dbReference type="WBParaSite" id="SBAD_0001008601-mRNA-1">
    <property type="protein sequence ID" value="SBAD_0001008601-mRNA-1"/>
    <property type="gene ID" value="SBAD_0001008601"/>
</dbReference>